<feature type="signal peptide" evidence="1">
    <location>
        <begin position="1"/>
        <end position="25"/>
    </location>
</feature>
<dbReference type="InterPro" id="IPR011990">
    <property type="entry name" value="TPR-like_helical_dom_sf"/>
</dbReference>
<dbReference type="RefSeq" id="WP_229988503.1">
    <property type="nucleotide sequence ID" value="NZ_JAJJMO010000001.1"/>
</dbReference>
<keyword evidence="3" id="KW-1185">Reference proteome</keyword>
<evidence type="ECO:0000313" key="2">
    <source>
        <dbReference type="EMBL" id="MCC9071796.1"/>
    </source>
</evidence>
<dbReference type="PROSITE" id="PS51257">
    <property type="entry name" value="PROKAR_LIPOPROTEIN"/>
    <property type="match status" value="1"/>
</dbReference>
<gene>
    <name evidence="2" type="ORF">LNQ49_09410</name>
</gene>
<feature type="chain" id="PRO_5045758435" evidence="1">
    <location>
        <begin position="26"/>
        <end position="469"/>
    </location>
</feature>
<dbReference type="SUPFAM" id="SSF48452">
    <property type="entry name" value="TPR-like"/>
    <property type="match status" value="1"/>
</dbReference>
<dbReference type="Proteomes" id="UP001430919">
    <property type="component" value="Unassembled WGS sequence"/>
</dbReference>
<dbReference type="EMBL" id="JAJJMO010000001">
    <property type="protein sequence ID" value="MCC9071796.1"/>
    <property type="molecule type" value="Genomic_DNA"/>
</dbReference>
<sequence length="469" mass="51679">MKKYIKKIILVAFSVSLLVSCQTELDEFNINPNDPNTSNPKLLLSAMELGTFQTHSSGVMRYSGVFTQHLQGTSIGQFGAAGLYVVNEGDVNNEWNLIYGTTLMNGHILNRDFAANYPYYNGIGQILSAINLGYATDMWGDVPYDEAFLAEETGNKTPKYNTQQEIYDRIQGLLDKALANFQKPAASNEELPSKADFVFAGDIKKWTKVAYVLKARYALRLTAVNASNAQKALDYITLAGMTSNGDDANTLFLDKPNSWNQWFAFENGRENYIKMGKYFVDNLVNNNDPRLPFMVGEDVNGGYTGNAVDDIDSVKTSYIAGFGYPDDNTQNGFASSAWQIGIVTYAEAKFIEAEAKTILGQSGQTALQDAVTASVTKITGTAPTAPFLAAATADFTVAGIIQQKYIALFLTMEPYNDYRRTGFPALTPNPNSDTKVIPVRLPTPSDERQYNPNATVVSNVTTKVWWDKN</sequence>
<evidence type="ECO:0000313" key="3">
    <source>
        <dbReference type="Proteomes" id="UP001430919"/>
    </source>
</evidence>
<keyword evidence="1" id="KW-0732">Signal</keyword>
<dbReference type="Gene3D" id="1.25.40.390">
    <property type="match status" value="1"/>
</dbReference>
<comment type="caution">
    <text evidence="2">The sequence shown here is derived from an EMBL/GenBank/DDBJ whole genome shotgun (WGS) entry which is preliminary data.</text>
</comment>
<organism evidence="2 3">
    <name type="scientific">Flavobacterium pisciphilum</name>
    <dbReference type="NCBI Taxonomy" id="2893755"/>
    <lineage>
        <taxon>Bacteria</taxon>
        <taxon>Pseudomonadati</taxon>
        <taxon>Bacteroidota</taxon>
        <taxon>Flavobacteriia</taxon>
        <taxon>Flavobacteriales</taxon>
        <taxon>Flavobacteriaceae</taxon>
        <taxon>Flavobacterium</taxon>
    </lineage>
</organism>
<keyword evidence="2" id="KW-0449">Lipoprotein</keyword>
<dbReference type="InterPro" id="IPR041662">
    <property type="entry name" value="SusD-like_2"/>
</dbReference>
<protein>
    <submittedName>
        <fullName evidence="2">SusD/RagB family nutrient-binding outer membrane lipoprotein</fullName>
    </submittedName>
</protein>
<dbReference type="Pfam" id="PF12771">
    <property type="entry name" value="SusD-like_2"/>
    <property type="match status" value="1"/>
</dbReference>
<proteinExistence type="predicted"/>
<evidence type="ECO:0000256" key="1">
    <source>
        <dbReference type="SAM" id="SignalP"/>
    </source>
</evidence>
<name>A0ABS8MSR9_9FLAO</name>
<accession>A0ABS8MSR9</accession>
<reference evidence="2" key="1">
    <citation type="submission" date="2021-11" db="EMBL/GenBank/DDBJ databases">
        <title>Description of novel Flavobacterium species.</title>
        <authorList>
            <person name="Saticioglu I.B."/>
            <person name="Ay H."/>
            <person name="Altun S."/>
            <person name="Duman M."/>
        </authorList>
    </citation>
    <scope>NUCLEOTIDE SEQUENCE</scope>
    <source>
        <strain evidence="2">F-65</strain>
    </source>
</reference>